<dbReference type="InterPro" id="IPR001480">
    <property type="entry name" value="Bulb-type_lectin_dom"/>
</dbReference>
<feature type="signal peptide" evidence="3">
    <location>
        <begin position="1"/>
        <end position="18"/>
    </location>
</feature>
<evidence type="ECO:0000259" key="4">
    <source>
        <dbReference type="PROSITE" id="PS50927"/>
    </source>
</evidence>
<evidence type="ECO:0000256" key="1">
    <source>
        <dbReference type="ARBA" id="ARBA00022729"/>
    </source>
</evidence>
<dbReference type="EMBL" id="JBEAFC010000009">
    <property type="protein sequence ID" value="KAL1542094.1"/>
    <property type="molecule type" value="Genomic_DNA"/>
</dbReference>
<evidence type="ECO:0000256" key="2">
    <source>
        <dbReference type="ARBA" id="ARBA00023180"/>
    </source>
</evidence>
<keyword evidence="1 3" id="KW-0732">Signal</keyword>
<dbReference type="InterPro" id="IPR051343">
    <property type="entry name" value="G-type_lectin_kinases/EP1-like"/>
</dbReference>
<feature type="domain" description="Bulb-type lectin" evidence="4">
    <location>
        <begin position="24"/>
        <end position="142"/>
    </location>
</feature>
<evidence type="ECO:0000313" key="6">
    <source>
        <dbReference type="Proteomes" id="UP001567538"/>
    </source>
</evidence>
<dbReference type="AlphaFoldDB" id="A0ABD1GFU5"/>
<sequence>MSILTILILLVTSTAAEAQTRSSDITLGSSLTPTSNSSWLSPSGVYAFGFFPQHVNSYGIGIFLPDKTVVWTANRDTNPTVPDDVVSLLLTPEGRLVLRRRQGQDVDVISPSITTIATASMHDNGNFVLYDSNSRIIWQSFKNPTNTLLPGQRLLSGKEIFSSASETDYGRGNFRLKLQTDGNLVQYPINMPDAPPYAYYASETNTVGNYDPSLRPTMKNVLLMLEGIVEIPEPPSPTSFS</sequence>
<dbReference type="SUPFAM" id="SSF51110">
    <property type="entry name" value="alpha-D-mannose-specific plant lectins"/>
    <property type="match status" value="1"/>
</dbReference>
<dbReference type="Gene3D" id="2.90.10.10">
    <property type="entry name" value="Bulb-type lectin domain"/>
    <property type="match status" value="2"/>
</dbReference>
<keyword evidence="6" id="KW-1185">Reference proteome</keyword>
<dbReference type="PROSITE" id="PS50927">
    <property type="entry name" value="BULB_LECTIN"/>
    <property type="match status" value="1"/>
</dbReference>
<reference evidence="5 6" key="1">
    <citation type="submission" date="2024-06" db="EMBL/GenBank/DDBJ databases">
        <title>A chromosome level genome sequence of Diviner's sage (Salvia divinorum).</title>
        <authorList>
            <person name="Ford S.A."/>
            <person name="Ro D.-K."/>
            <person name="Ness R.W."/>
            <person name="Phillips M.A."/>
        </authorList>
    </citation>
    <scope>NUCLEOTIDE SEQUENCE [LARGE SCALE GENOMIC DNA]</scope>
    <source>
        <strain evidence="5">SAF-2024a</strain>
        <tissue evidence="5">Leaf</tissue>
    </source>
</reference>
<dbReference type="PANTHER" id="PTHR47976">
    <property type="entry name" value="G-TYPE LECTIN S-RECEPTOR-LIKE SERINE/THREONINE-PROTEIN KINASE SD2-5"/>
    <property type="match status" value="1"/>
</dbReference>
<evidence type="ECO:0000313" key="5">
    <source>
        <dbReference type="EMBL" id="KAL1542094.1"/>
    </source>
</evidence>
<organism evidence="5 6">
    <name type="scientific">Salvia divinorum</name>
    <name type="common">Maria pastora</name>
    <name type="synonym">Diviner's sage</name>
    <dbReference type="NCBI Taxonomy" id="28513"/>
    <lineage>
        <taxon>Eukaryota</taxon>
        <taxon>Viridiplantae</taxon>
        <taxon>Streptophyta</taxon>
        <taxon>Embryophyta</taxon>
        <taxon>Tracheophyta</taxon>
        <taxon>Spermatophyta</taxon>
        <taxon>Magnoliopsida</taxon>
        <taxon>eudicotyledons</taxon>
        <taxon>Gunneridae</taxon>
        <taxon>Pentapetalae</taxon>
        <taxon>asterids</taxon>
        <taxon>lamiids</taxon>
        <taxon>Lamiales</taxon>
        <taxon>Lamiaceae</taxon>
        <taxon>Nepetoideae</taxon>
        <taxon>Mentheae</taxon>
        <taxon>Salviinae</taxon>
        <taxon>Salvia</taxon>
        <taxon>Salvia subgen. Calosphace</taxon>
    </lineage>
</organism>
<dbReference type="SMART" id="SM00108">
    <property type="entry name" value="B_lectin"/>
    <property type="match status" value="1"/>
</dbReference>
<name>A0ABD1GFU5_SALDI</name>
<proteinExistence type="predicted"/>
<evidence type="ECO:0000256" key="3">
    <source>
        <dbReference type="SAM" id="SignalP"/>
    </source>
</evidence>
<gene>
    <name evidence="5" type="ORF">AAHA92_26230</name>
</gene>
<keyword evidence="2" id="KW-0325">Glycoprotein</keyword>
<dbReference type="PANTHER" id="PTHR47976:SF7">
    <property type="entry name" value="RECEPTOR-LIKE SERINE_THREONINE-PROTEIN KINASE"/>
    <property type="match status" value="1"/>
</dbReference>
<dbReference type="Pfam" id="PF01453">
    <property type="entry name" value="B_lectin"/>
    <property type="match status" value="1"/>
</dbReference>
<dbReference type="Proteomes" id="UP001567538">
    <property type="component" value="Unassembled WGS sequence"/>
</dbReference>
<comment type="caution">
    <text evidence="5">The sequence shown here is derived from an EMBL/GenBank/DDBJ whole genome shotgun (WGS) entry which is preliminary data.</text>
</comment>
<feature type="chain" id="PRO_5044798532" evidence="3">
    <location>
        <begin position="19"/>
        <end position="241"/>
    </location>
</feature>
<protein>
    <submittedName>
        <fullName evidence="5">G-type lectin S-receptor-like serine/threonine-protein kinase LECRK3</fullName>
    </submittedName>
</protein>
<accession>A0ABD1GFU5</accession>
<dbReference type="InterPro" id="IPR036426">
    <property type="entry name" value="Bulb-type_lectin_dom_sf"/>
</dbReference>